<comment type="caution">
    <text evidence="1">The sequence shown here is derived from an EMBL/GenBank/DDBJ whole genome shotgun (WGS) entry which is preliminary data.</text>
</comment>
<evidence type="ECO:0000313" key="1">
    <source>
        <dbReference type="EMBL" id="MEX3743169.1"/>
    </source>
</evidence>
<dbReference type="EMBL" id="JBDLOU010000147">
    <property type="protein sequence ID" value="MEX3743169.1"/>
    <property type="molecule type" value="Genomic_DNA"/>
</dbReference>
<proteinExistence type="predicted"/>
<evidence type="ECO:0000313" key="2">
    <source>
        <dbReference type="Proteomes" id="UP001558474"/>
    </source>
</evidence>
<sequence>MNTPTTWAWPLTPDQYKALVNCKYQPATAGWALMDHHGNVRAWHWLVPGDPQWASAETALKAFLPDSKRRNWRIRTGWTVRADGGELLNHFLSQAKPLDPGGDDDHVCD</sequence>
<reference evidence="1 2" key="1">
    <citation type="submission" date="2024-04" db="EMBL/GenBank/DDBJ databases">
        <title>Genomic Markers of Mycobacteria.</title>
        <authorList>
            <person name="Soliman M.S."/>
            <person name="Elkholy A."/>
            <person name="Soliman N.S."/>
            <person name="Abbas A."/>
            <person name="Khayrat S."/>
            <person name="Shawky S."/>
        </authorList>
    </citation>
    <scope>NUCLEOTIDE SEQUENCE [LARGE SCALE GENOMIC DNA]</scope>
    <source>
        <strain evidence="1 2">Egy-CU-AM5</strain>
    </source>
</reference>
<keyword evidence="2" id="KW-1185">Reference proteome</keyword>
<dbReference type="RefSeq" id="WP_368574674.1">
    <property type="nucleotide sequence ID" value="NZ_JBDLOU010000147.1"/>
</dbReference>
<organism evidence="1 2">
    <name type="scientific">Mycolicibacterium porcinum</name>
    <dbReference type="NCBI Taxonomy" id="39693"/>
    <lineage>
        <taxon>Bacteria</taxon>
        <taxon>Bacillati</taxon>
        <taxon>Actinomycetota</taxon>
        <taxon>Actinomycetes</taxon>
        <taxon>Mycobacteriales</taxon>
        <taxon>Mycobacteriaceae</taxon>
        <taxon>Mycolicibacterium</taxon>
    </lineage>
</organism>
<accession>A0ABV3VSF8</accession>
<protein>
    <submittedName>
        <fullName evidence="1">Uncharacterized protein</fullName>
    </submittedName>
</protein>
<name>A0ABV3VSF8_9MYCO</name>
<dbReference type="Proteomes" id="UP001558474">
    <property type="component" value="Unassembled WGS sequence"/>
</dbReference>
<gene>
    <name evidence="1" type="ORF">ABFW12_33500</name>
</gene>